<organism evidence="2 3">
    <name type="scientific">Pseudoduganella violacea</name>
    <dbReference type="NCBI Taxonomy" id="1715466"/>
    <lineage>
        <taxon>Bacteria</taxon>
        <taxon>Pseudomonadati</taxon>
        <taxon>Pseudomonadota</taxon>
        <taxon>Betaproteobacteria</taxon>
        <taxon>Burkholderiales</taxon>
        <taxon>Oxalobacteraceae</taxon>
        <taxon>Telluria group</taxon>
        <taxon>Pseudoduganella</taxon>
    </lineage>
</organism>
<sequence>MNTQAQLCTLLLALPCWAPLPAAAQPLAPFLLHHSGPAELKYTGYLARSSDRSAPDQMQEAFFGAG</sequence>
<evidence type="ECO:0000313" key="3">
    <source>
        <dbReference type="Proteomes" id="UP000541535"/>
    </source>
</evidence>
<comment type="caution">
    <text evidence="2">The sequence shown here is derived from an EMBL/GenBank/DDBJ whole genome shotgun (WGS) entry which is preliminary data.</text>
</comment>
<dbReference type="EMBL" id="JACHXD010000008">
    <property type="protein sequence ID" value="MBB3119956.1"/>
    <property type="molecule type" value="Genomic_DNA"/>
</dbReference>
<name>A0A7W5BB96_9BURK</name>
<dbReference type="AlphaFoldDB" id="A0A7W5BB96"/>
<evidence type="ECO:0000313" key="2">
    <source>
        <dbReference type="EMBL" id="MBB3119956.1"/>
    </source>
</evidence>
<dbReference type="RefSeq" id="WP_183441761.1">
    <property type="nucleotide sequence ID" value="NZ_JACHXD010000008.1"/>
</dbReference>
<keyword evidence="1" id="KW-0732">Signal</keyword>
<accession>A0A7W5BB96</accession>
<gene>
    <name evidence="2" type="ORF">FHS03_003015</name>
</gene>
<keyword evidence="3" id="KW-1185">Reference proteome</keyword>
<reference evidence="2 3" key="1">
    <citation type="submission" date="2020-08" db="EMBL/GenBank/DDBJ databases">
        <title>Genomic Encyclopedia of Type Strains, Phase III (KMG-III): the genomes of soil and plant-associated and newly described type strains.</title>
        <authorList>
            <person name="Whitman W."/>
        </authorList>
    </citation>
    <scope>NUCLEOTIDE SEQUENCE [LARGE SCALE GENOMIC DNA]</scope>
    <source>
        <strain evidence="2 3">CECT 8897</strain>
    </source>
</reference>
<feature type="chain" id="PRO_5031478008" evidence="1">
    <location>
        <begin position="25"/>
        <end position="66"/>
    </location>
</feature>
<dbReference type="Proteomes" id="UP000541535">
    <property type="component" value="Unassembled WGS sequence"/>
</dbReference>
<proteinExistence type="predicted"/>
<evidence type="ECO:0000256" key="1">
    <source>
        <dbReference type="SAM" id="SignalP"/>
    </source>
</evidence>
<feature type="signal peptide" evidence="1">
    <location>
        <begin position="1"/>
        <end position="24"/>
    </location>
</feature>
<protein>
    <submittedName>
        <fullName evidence="2">Uncharacterized protein</fullName>
    </submittedName>
</protein>